<comment type="caution">
    <text evidence="2">The sequence shown here is derived from an EMBL/GenBank/DDBJ whole genome shotgun (WGS) entry which is preliminary data.</text>
</comment>
<feature type="region of interest" description="Disordered" evidence="1">
    <location>
        <begin position="203"/>
        <end position="294"/>
    </location>
</feature>
<organism evidence="2 3">
    <name type="scientific">Peronospora destructor</name>
    <dbReference type="NCBI Taxonomy" id="86335"/>
    <lineage>
        <taxon>Eukaryota</taxon>
        <taxon>Sar</taxon>
        <taxon>Stramenopiles</taxon>
        <taxon>Oomycota</taxon>
        <taxon>Peronosporomycetes</taxon>
        <taxon>Peronosporales</taxon>
        <taxon>Peronosporaceae</taxon>
        <taxon>Peronospora</taxon>
    </lineage>
</organism>
<dbReference type="GO" id="GO:0016755">
    <property type="term" value="F:aminoacyltransferase activity"/>
    <property type="evidence" value="ECO:0007669"/>
    <property type="project" value="InterPro"/>
</dbReference>
<dbReference type="EMBL" id="CANTFM010001064">
    <property type="protein sequence ID" value="CAI5734474.1"/>
    <property type="molecule type" value="Genomic_DNA"/>
</dbReference>
<evidence type="ECO:0000313" key="2">
    <source>
        <dbReference type="EMBL" id="CAI5734474.1"/>
    </source>
</evidence>
<accession>A0AAV0UCE4</accession>
<evidence type="ECO:0000256" key="1">
    <source>
        <dbReference type="SAM" id="MobiDB-lite"/>
    </source>
</evidence>
<dbReference type="AlphaFoldDB" id="A0AAV0UCE4"/>
<dbReference type="Pfam" id="PF16683">
    <property type="entry name" value="TGase_elicitor"/>
    <property type="match status" value="1"/>
</dbReference>
<sequence length="294" mass="31856">MVPRSPLSLLGDDSTVVIKSSNGTDQYGRFLDDRRRDINPAFFHIAATNILGRFNYSFIVDISAGNEVWNQPVSGFKIIRLSYMTPTDVAKKYFRVDKYPFNDAATNMAVVTIRFTWIAETGENGPIVSTSKINKYKTSVEYRYTLELDDTYHILGGEWLGNSARNHPDFLWLPTRKPDNDLVTAVGLVYSEVKELLTKSIQGDCRSTSTDTQKPATSGQADFVAPSSSDVSSTVGPPVSTEAHSTTQPNSETLAETSAAETSAAEALLGGASPAGNTPARASPAENNTPVTTS</sequence>
<proteinExistence type="predicted"/>
<feature type="compositionally biased region" description="Low complexity" evidence="1">
    <location>
        <begin position="253"/>
        <end position="276"/>
    </location>
</feature>
<gene>
    <name evidence="2" type="ORF">PDE001_LOCUS5724</name>
</gene>
<feature type="compositionally biased region" description="Polar residues" evidence="1">
    <location>
        <begin position="285"/>
        <end position="294"/>
    </location>
</feature>
<feature type="compositionally biased region" description="Polar residues" evidence="1">
    <location>
        <begin position="203"/>
        <end position="235"/>
    </location>
</feature>
<dbReference type="Proteomes" id="UP001162029">
    <property type="component" value="Unassembled WGS sequence"/>
</dbReference>
<evidence type="ECO:0000313" key="3">
    <source>
        <dbReference type="Proteomes" id="UP001162029"/>
    </source>
</evidence>
<keyword evidence="3" id="KW-1185">Reference proteome</keyword>
<protein>
    <submittedName>
        <fullName evidence="2">Uncharacterized protein</fullName>
    </submittedName>
</protein>
<dbReference type="InterPro" id="IPR032048">
    <property type="entry name" value="TGase_elicitor"/>
</dbReference>
<feature type="compositionally biased region" description="Polar residues" evidence="1">
    <location>
        <begin position="242"/>
        <end position="252"/>
    </location>
</feature>
<reference evidence="2" key="1">
    <citation type="submission" date="2022-12" db="EMBL/GenBank/DDBJ databases">
        <authorList>
            <person name="Webb A."/>
        </authorList>
    </citation>
    <scope>NUCLEOTIDE SEQUENCE</scope>
    <source>
        <strain evidence="2">Pd1</strain>
    </source>
</reference>
<name>A0AAV0UCE4_9STRA</name>